<dbReference type="EMBL" id="LWBO01000077">
    <property type="protein sequence ID" value="OQP40222.1"/>
    <property type="molecule type" value="Genomic_DNA"/>
</dbReference>
<evidence type="ECO:0000313" key="1">
    <source>
        <dbReference type="EMBL" id="OQP40222.1"/>
    </source>
</evidence>
<protein>
    <submittedName>
        <fullName evidence="1">Uncharacterized protein</fullName>
    </submittedName>
</protein>
<gene>
    <name evidence="1" type="ORF">A4D02_14955</name>
</gene>
<comment type="caution">
    <text evidence="1">The sequence shown here is derived from an EMBL/GenBank/DDBJ whole genome shotgun (WGS) entry which is preliminary data.</text>
</comment>
<reference evidence="1 2" key="1">
    <citation type="submission" date="2016-04" db="EMBL/GenBank/DDBJ databases">
        <authorList>
            <person name="Chen L."/>
            <person name="Zhuang W."/>
            <person name="Wang G."/>
        </authorList>
    </citation>
    <scope>NUCLEOTIDE SEQUENCE [LARGE SCALE GENOMIC DNA]</scope>
    <source>
        <strain evidence="2">GR20</strain>
    </source>
</reference>
<name>A0ABX3NRU4_9BACT</name>
<sequence length="59" mass="6682">MQEPAPGRPGTGGNLMQIKQNGRYKRKKLIFFAGSLDEVLKIFSYCRFLHVGTLNKVNL</sequence>
<evidence type="ECO:0000313" key="2">
    <source>
        <dbReference type="Proteomes" id="UP000192277"/>
    </source>
</evidence>
<accession>A0ABX3NRU4</accession>
<keyword evidence="2" id="KW-1185">Reference proteome</keyword>
<organism evidence="1 2">
    <name type="scientific">Niastella koreensis</name>
    <dbReference type="NCBI Taxonomy" id="354356"/>
    <lineage>
        <taxon>Bacteria</taxon>
        <taxon>Pseudomonadati</taxon>
        <taxon>Bacteroidota</taxon>
        <taxon>Chitinophagia</taxon>
        <taxon>Chitinophagales</taxon>
        <taxon>Chitinophagaceae</taxon>
        <taxon>Niastella</taxon>
    </lineage>
</organism>
<proteinExistence type="predicted"/>
<dbReference type="Proteomes" id="UP000192277">
    <property type="component" value="Unassembled WGS sequence"/>
</dbReference>